<dbReference type="InterPro" id="IPR013328">
    <property type="entry name" value="6PGD_dom2"/>
</dbReference>
<dbReference type="InterPro" id="IPR008927">
    <property type="entry name" value="6-PGluconate_DH-like_C_sf"/>
</dbReference>
<evidence type="ECO:0000256" key="8">
    <source>
        <dbReference type="ARBA" id="ARBA00047473"/>
    </source>
</evidence>
<feature type="domain" description="UDP-glucose/GDP-mannose dehydrogenase C-terminal" evidence="10">
    <location>
        <begin position="304"/>
        <end position="392"/>
    </location>
</feature>
<comment type="similarity">
    <text evidence="2 9">Belongs to the UDP-glucose/GDP-mannose dehydrogenase family.</text>
</comment>
<dbReference type="InterPro" id="IPR014027">
    <property type="entry name" value="UDP-Glc/GDP-Man_DH_C"/>
</dbReference>
<evidence type="ECO:0000313" key="11">
    <source>
        <dbReference type="EMBL" id="MET3558012.1"/>
    </source>
</evidence>
<dbReference type="Gene3D" id="3.40.50.720">
    <property type="entry name" value="NAD(P)-binding Rossmann-like Domain"/>
    <property type="match status" value="2"/>
</dbReference>
<protein>
    <recommendedName>
        <fullName evidence="4 9">UDP-glucose 6-dehydrogenase</fullName>
        <ecNumber evidence="3 9">1.1.1.22</ecNumber>
    </recommendedName>
</protein>
<dbReference type="Pfam" id="PF00984">
    <property type="entry name" value="UDPG_MGDP_dh"/>
    <property type="match status" value="1"/>
</dbReference>
<evidence type="ECO:0000256" key="7">
    <source>
        <dbReference type="ARBA" id="ARBA00023027"/>
    </source>
</evidence>
<keyword evidence="12" id="KW-1185">Reference proteome</keyword>
<organism evidence="11 12">
    <name type="scientific">Streptococcus rupicaprae</name>
    <dbReference type="NCBI Taxonomy" id="759619"/>
    <lineage>
        <taxon>Bacteria</taxon>
        <taxon>Bacillati</taxon>
        <taxon>Bacillota</taxon>
        <taxon>Bacilli</taxon>
        <taxon>Lactobacillales</taxon>
        <taxon>Streptococcaceae</taxon>
        <taxon>Streptococcus</taxon>
    </lineage>
</organism>
<dbReference type="InterPro" id="IPR028357">
    <property type="entry name" value="UDPglc_DH_bac"/>
</dbReference>
<evidence type="ECO:0000256" key="3">
    <source>
        <dbReference type="ARBA" id="ARBA00012954"/>
    </source>
</evidence>
<dbReference type="InterPro" id="IPR014026">
    <property type="entry name" value="UDP-Glc/GDP-Man_DH_dimer"/>
</dbReference>
<dbReference type="SUPFAM" id="SSF52413">
    <property type="entry name" value="UDP-glucose/GDP-mannose dehydrogenase C-terminal domain"/>
    <property type="match status" value="1"/>
</dbReference>
<evidence type="ECO:0000256" key="2">
    <source>
        <dbReference type="ARBA" id="ARBA00006601"/>
    </source>
</evidence>
<dbReference type="NCBIfam" id="TIGR03026">
    <property type="entry name" value="NDP-sugDHase"/>
    <property type="match status" value="1"/>
</dbReference>
<dbReference type="RefSeq" id="WP_354364987.1">
    <property type="nucleotide sequence ID" value="NZ_JBEPLO010000010.1"/>
</dbReference>
<dbReference type="Proteomes" id="UP001549122">
    <property type="component" value="Unassembled WGS sequence"/>
</dbReference>
<dbReference type="PIRSF" id="PIRSF500134">
    <property type="entry name" value="UDPglc_DH_bac"/>
    <property type="match status" value="1"/>
</dbReference>
<dbReference type="InterPro" id="IPR001732">
    <property type="entry name" value="UDP-Glc/GDP-Man_DH_N"/>
</dbReference>
<dbReference type="SUPFAM" id="SSF48179">
    <property type="entry name" value="6-phosphogluconate dehydrogenase C-terminal domain-like"/>
    <property type="match status" value="1"/>
</dbReference>
<dbReference type="InterPro" id="IPR017476">
    <property type="entry name" value="UDP-Glc/GDP-Man"/>
</dbReference>
<evidence type="ECO:0000256" key="4">
    <source>
        <dbReference type="ARBA" id="ARBA00015132"/>
    </source>
</evidence>
<accession>A0ABV2FHJ7</accession>
<dbReference type="EMBL" id="JBEPLO010000010">
    <property type="protein sequence ID" value="MET3558012.1"/>
    <property type="molecule type" value="Genomic_DNA"/>
</dbReference>
<keyword evidence="6 9" id="KW-0560">Oxidoreductase</keyword>
<dbReference type="EC" id="1.1.1.22" evidence="3 9"/>
<dbReference type="SUPFAM" id="SSF51735">
    <property type="entry name" value="NAD(P)-binding Rossmann-fold domains"/>
    <property type="match status" value="1"/>
</dbReference>
<reference evidence="11 12" key="1">
    <citation type="submission" date="2024-06" db="EMBL/GenBank/DDBJ databases">
        <title>Genomic Encyclopedia of Type Strains, Phase IV (KMG-IV): sequencing the most valuable type-strain genomes for metagenomic binning, comparative biology and taxonomic classification.</title>
        <authorList>
            <person name="Goeker M."/>
        </authorList>
    </citation>
    <scope>NUCLEOTIDE SEQUENCE [LARGE SCALE GENOMIC DNA]</scope>
    <source>
        <strain evidence="11 12">DSM 28303</strain>
    </source>
</reference>
<dbReference type="PANTHER" id="PTHR43750">
    <property type="entry name" value="UDP-GLUCOSE 6-DEHYDROGENASE TUAD"/>
    <property type="match status" value="1"/>
</dbReference>
<keyword evidence="5" id="KW-0972">Capsule biogenesis/degradation</keyword>
<comment type="pathway">
    <text evidence="1">Nucleotide-sugar biosynthesis; UDP-alpha-D-glucuronate biosynthesis; UDP-alpha-D-glucuronate from UDP-alpha-D-glucose: step 1/1.</text>
</comment>
<evidence type="ECO:0000313" key="12">
    <source>
        <dbReference type="Proteomes" id="UP001549122"/>
    </source>
</evidence>
<evidence type="ECO:0000256" key="6">
    <source>
        <dbReference type="ARBA" id="ARBA00023002"/>
    </source>
</evidence>
<dbReference type="PIRSF" id="PIRSF000124">
    <property type="entry name" value="UDPglc_GDPman_dh"/>
    <property type="match status" value="1"/>
</dbReference>
<dbReference type="InterPro" id="IPR036220">
    <property type="entry name" value="UDP-Glc/GDP-Man_DH_C_sf"/>
</dbReference>
<dbReference type="Gene3D" id="1.10.1040.10">
    <property type="entry name" value="N-(1-d-carboxylethyl)-l-norvaline Dehydrogenase, domain 2"/>
    <property type="match status" value="1"/>
</dbReference>
<evidence type="ECO:0000256" key="1">
    <source>
        <dbReference type="ARBA" id="ARBA00004701"/>
    </source>
</evidence>
<evidence type="ECO:0000256" key="5">
    <source>
        <dbReference type="ARBA" id="ARBA00022903"/>
    </source>
</evidence>
<evidence type="ECO:0000259" key="10">
    <source>
        <dbReference type="SMART" id="SM00984"/>
    </source>
</evidence>
<dbReference type="InterPro" id="IPR036291">
    <property type="entry name" value="NAD(P)-bd_dom_sf"/>
</dbReference>
<dbReference type="GO" id="GO:0003979">
    <property type="term" value="F:UDP-glucose 6-dehydrogenase activity"/>
    <property type="evidence" value="ECO:0007669"/>
    <property type="project" value="UniProtKB-EC"/>
</dbReference>
<comment type="catalytic activity">
    <reaction evidence="8 9">
        <text>UDP-alpha-D-glucose + 2 NAD(+) + H2O = UDP-alpha-D-glucuronate + 2 NADH + 3 H(+)</text>
        <dbReference type="Rhea" id="RHEA:23596"/>
        <dbReference type="ChEBI" id="CHEBI:15377"/>
        <dbReference type="ChEBI" id="CHEBI:15378"/>
        <dbReference type="ChEBI" id="CHEBI:57540"/>
        <dbReference type="ChEBI" id="CHEBI:57945"/>
        <dbReference type="ChEBI" id="CHEBI:58052"/>
        <dbReference type="ChEBI" id="CHEBI:58885"/>
        <dbReference type="EC" id="1.1.1.22"/>
    </reaction>
</comment>
<dbReference type="SMART" id="SM00984">
    <property type="entry name" value="UDPG_MGDP_dh_C"/>
    <property type="match status" value="1"/>
</dbReference>
<dbReference type="Pfam" id="PF03720">
    <property type="entry name" value="UDPG_MGDP_dh_C"/>
    <property type="match status" value="1"/>
</dbReference>
<dbReference type="PANTHER" id="PTHR43750:SF2">
    <property type="entry name" value="UDP-GLUCOSE 6-DEHYDROGENASE"/>
    <property type="match status" value="1"/>
</dbReference>
<gene>
    <name evidence="11" type="ORF">ABID29_001125</name>
</gene>
<evidence type="ECO:0000256" key="9">
    <source>
        <dbReference type="PIRNR" id="PIRNR000124"/>
    </source>
</evidence>
<proteinExistence type="inferred from homology"/>
<dbReference type="Pfam" id="PF03721">
    <property type="entry name" value="UDPG_MGDP_dh_N"/>
    <property type="match status" value="1"/>
</dbReference>
<sequence length="393" mass="44431">MKRILIMGAGYVGLAHALLFVRNQGFEVTIADIDSQRIQKIRQGLSPLSEQDITTALAVKPANLKAEMAHAIDFKQYDSIFLCLPTNYDETENHFDTSILDRVLQDIINTLEISVPIVIKSTLPIGYTQSAIERFHYPNLIFSPEFLREGQALKDNLYPSRIVFGSVSEQLKVVEDLYLSVVENKHVPVLTMSPTEAESVKLFSNTYLAMRIAFFNELDTFSEMHGLDSSRIIKAVGLDERIGRFYNNPSFGYGGYCLPKDSKQLRSNFEGIPGDLIGAIVTSNDSRKRFIAERILEQGVQTIGIYRLSMKQSSDNSRESAVFDIMDQLLVAGKEVLVFEPQLSLDDSHKDIEVVNDLQAFKDQSDLILANRWHADLADVRNKVYTRDIFEMD</sequence>
<keyword evidence="7 9" id="KW-0520">NAD</keyword>
<comment type="caution">
    <text evidence="11">The sequence shown here is derived from an EMBL/GenBank/DDBJ whole genome shotgun (WGS) entry which is preliminary data.</text>
</comment>
<name>A0ABV2FHJ7_9STRE</name>